<comment type="caution">
    <text evidence="2">The sequence shown here is derived from an EMBL/GenBank/DDBJ whole genome shotgun (WGS) entry which is preliminary data.</text>
</comment>
<accession>A0A9D1MJY2</accession>
<feature type="signal peptide" evidence="1">
    <location>
        <begin position="1"/>
        <end position="25"/>
    </location>
</feature>
<sequence length="341" mass="35326">MKNLKKAIFAAACVAAAATSVFTFAACGGTQTPAEAVQLFAVEATDVGAAGVDADYFVAAEPAATTRANATGLKFAGDLQQLYGAEGGYPQAVIVAMNELIEENPAFITSFLAEVEANAEWLNTASPEVVIDAVSSHLPAGTTPTFTAKNLTAQVIANCGINFVDAKSDKARVTAFLEEMIEVSPTSTALAEDAFFCEELGTASAQSEVDVYMPDGAPALALAKLMAEDMTDFGGTSVTYNVVAANAISSYVTGAEPAAEICVLPVNAAAKLLGNGQTFKMLGTVTNGNLYLLTKDGANITTQNIEELAGKKIGVIQLANVPGLTLKIILNKYDIPFAEQQ</sequence>
<name>A0A9D1MJY2_9FIRM</name>
<evidence type="ECO:0000313" key="2">
    <source>
        <dbReference type="EMBL" id="HIU61918.1"/>
    </source>
</evidence>
<reference evidence="2" key="2">
    <citation type="journal article" date="2021" name="PeerJ">
        <title>Extensive microbial diversity within the chicken gut microbiome revealed by metagenomics and culture.</title>
        <authorList>
            <person name="Gilroy R."/>
            <person name="Ravi A."/>
            <person name="Getino M."/>
            <person name="Pursley I."/>
            <person name="Horton D.L."/>
            <person name="Alikhan N.F."/>
            <person name="Baker D."/>
            <person name="Gharbi K."/>
            <person name="Hall N."/>
            <person name="Watson M."/>
            <person name="Adriaenssens E.M."/>
            <person name="Foster-Nyarko E."/>
            <person name="Jarju S."/>
            <person name="Secka A."/>
            <person name="Antonio M."/>
            <person name="Oren A."/>
            <person name="Chaudhuri R.R."/>
            <person name="La Ragione R."/>
            <person name="Hildebrand F."/>
            <person name="Pallen M.J."/>
        </authorList>
    </citation>
    <scope>NUCLEOTIDE SEQUENCE</scope>
    <source>
        <strain evidence="2">CHK195-12923</strain>
    </source>
</reference>
<feature type="chain" id="PRO_5038628007" description="ABC transporter substrate-binding protein" evidence="1">
    <location>
        <begin position="26"/>
        <end position="341"/>
    </location>
</feature>
<dbReference type="AlphaFoldDB" id="A0A9D1MJY2"/>
<keyword evidence="1" id="KW-0732">Signal</keyword>
<reference evidence="2" key="1">
    <citation type="submission" date="2020-10" db="EMBL/GenBank/DDBJ databases">
        <authorList>
            <person name="Gilroy R."/>
        </authorList>
    </citation>
    <scope>NUCLEOTIDE SEQUENCE</scope>
    <source>
        <strain evidence="2">CHK195-12923</strain>
    </source>
</reference>
<gene>
    <name evidence="2" type="ORF">IAB69_04650</name>
</gene>
<organism evidence="2 3">
    <name type="scientific">Candidatus Coproplasma excrementigallinarum</name>
    <dbReference type="NCBI Taxonomy" id="2840747"/>
    <lineage>
        <taxon>Bacteria</taxon>
        <taxon>Bacillati</taxon>
        <taxon>Bacillota</taxon>
        <taxon>Clostridia</taxon>
        <taxon>Eubacteriales</taxon>
        <taxon>Candidatus Coproplasma</taxon>
    </lineage>
</organism>
<dbReference type="Proteomes" id="UP000824110">
    <property type="component" value="Unassembled WGS sequence"/>
</dbReference>
<dbReference type="PROSITE" id="PS51257">
    <property type="entry name" value="PROKAR_LIPOPROTEIN"/>
    <property type="match status" value="1"/>
</dbReference>
<evidence type="ECO:0008006" key="4">
    <source>
        <dbReference type="Google" id="ProtNLM"/>
    </source>
</evidence>
<evidence type="ECO:0000313" key="3">
    <source>
        <dbReference type="Proteomes" id="UP000824110"/>
    </source>
</evidence>
<proteinExistence type="predicted"/>
<protein>
    <recommendedName>
        <fullName evidence="4">ABC transporter substrate-binding protein</fullName>
    </recommendedName>
</protein>
<evidence type="ECO:0000256" key="1">
    <source>
        <dbReference type="SAM" id="SignalP"/>
    </source>
</evidence>
<dbReference type="SUPFAM" id="SSF53850">
    <property type="entry name" value="Periplasmic binding protein-like II"/>
    <property type="match status" value="1"/>
</dbReference>
<dbReference type="EMBL" id="DVNE01000045">
    <property type="protein sequence ID" value="HIU61918.1"/>
    <property type="molecule type" value="Genomic_DNA"/>
</dbReference>
<dbReference type="Gene3D" id="3.40.190.10">
    <property type="entry name" value="Periplasmic binding protein-like II"/>
    <property type="match status" value="2"/>
</dbReference>